<dbReference type="SUPFAM" id="SSF48498">
    <property type="entry name" value="Tetracyclin repressor-like, C-terminal domain"/>
    <property type="match status" value="1"/>
</dbReference>
<evidence type="ECO:0000256" key="2">
    <source>
        <dbReference type="PROSITE-ProRule" id="PRU00335"/>
    </source>
</evidence>
<dbReference type="Pfam" id="PF00440">
    <property type="entry name" value="TetR_N"/>
    <property type="match status" value="1"/>
</dbReference>
<evidence type="ECO:0000313" key="5">
    <source>
        <dbReference type="Proteomes" id="UP000298050"/>
    </source>
</evidence>
<feature type="DNA-binding region" description="H-T-H motif" evidence="2">
    <location>
        <begin position="38"/>
        <end position="57"/>
    </location>
</feature>
<comment type="caution">
    <text evidence="4">The sequence shown here is derived from an EMBL/GenBank/DDBJ whole genome shotgun (WGS) entry which is preliminary data.</text>
</comment>
<dbReference type="GO" id="GO:0003700">
    <property type="term" value="F:DNA-binding transcription factor activity"/>
    <property type="evidence" value="ECO:0007669"/>
    <property type="project" value="TreeGrafter"/>
</dbReference>
<evidence type="ECO:0000259" key="3">
    <source>
        <dbReference type="PROSITE" id="PS50977"/>
    </source>
</evidence>
<dbReference type="InterPro" id="IPR001647">
    <property type="entry name" value="HTH_TetR"/>
</dbReference>
<dbReference type="PROSITE" id="PS50977">
    <property type="entry name" value="HTH_TETR_2"/>
    <property type="match status" value="1"/>
</dbReference>
<dbReference type="InterPro" id="IPR036271">
    <property type="entry name" value="Tet_transcr_reg_TetR-rel_C_sf"/>
</dbReference>
<dbReference type="OrthoDB" id="116240at2"/>
<keyword evidence="1 2" id="KW-0238">DNA-binding</keyword>
<dbReference type="PANTHER" id="PTHR30055:SF187">
    <property type="entry name" value="TRANSCRIPTIONAL REGULATORY PROTEIN"/>
    <property type="match status" value="1"/>
</dbReference>
<dbReference type="AlphaFoldDB" id="A0A4Z0LUL4"/>
<organism evidence="4 5">
    <name type="scientific">Mangrovimicrobium sediminis</name>
    <dbReference type="NCBI Taxonomy" id="2562682"/>
    <lineage>
        <taxon>Bacteria</taxon>
        <taxon>Pseudomonadati</taxon>
        <taxon>Pseudomonadota</taxon>
        <taxon>Gammaproteobacteria</taxon>
        <taxon>Cellvibrionales</taxon>
        <taxon>Halieaceae</taxon>
        <taxon>Mangrovimicrobium</taxon>
    </lineage>
</organism>
<dbReference type="RefSeq" id="WP_135446535.1">
    <property type="nucleotide sequence ID" value="NZ_SRLE01000017.1"/>
</dbReference>
<accession>A0A4Z0LUL4</accession>
<dbReference type="InterPro" id="IPR050109">
    <property type="entry name" value="HTH-type_TetR-like_transc_reg"/>
</dbReference>
<evidence type="ECO:0000256" key="1">
    <source>
        <dbReference type="ARBA" id="ARBA00023125"/>
    </source>
</evidence>
<dbReference type="PRINTS" id="PR00455">
    <property type="entry name" value="HTHTETR"/>
</dbReference>
<dbReference type="EMBL" id="SRLE01000017">
    <property type="protein sequence ID" value="TGD70970.1"/>
    <property type="molecule type" value="Genomic_DNA"/>
</dbReference>
<keyword evidence="5" id="KW-1185">Reference proteome</keyword>
<dbReference type="SUPFAM" id="SSF46689">
    <property type="entry name" value="Homeodomain-like"/>
    <property type="match status" value="1"/>
</dbReference>
<dbReference type="InterPro" id="IPR009057">
    <property type="entry name" value="Homeodomain-like_sf"/>
</dbReference>
<dbReference type="Gene3D" id="1.10.357.10">
    <property type="entry name" value="Tetracycline Repressor, domain 2"/>
    <property type="match status" value="1"/>
</dbReference>
<evidence type="ECO:0000313" key="4">
    <source>
        <dbReference type="EMBL" id="TGD70970.1"/>
    </source>
</evidence>
<reference evidence="4 5" key="1">
    <citation type="submission" date="2019-04" db="EMBL/GenBank/DDBJ databases">
        <title>Taxonomy of novel Haliea sp. from mangrove soil of West Coast of India.</title>
        <authorList>
            <person name="Verma A."/>
            <person name="Kumar P."/>
            <person name="Krishnamurthi S."/>
        </authorList>
    </citation>
    <scope>NUCLEOTIDE SEQUENCE [LARGE SCALE GENOMIC DNA]</scope>
    <source>
        <strain evidence="4 5">SAOS-164</strain>
    </source>
</reference>
<dbReference type="GO" id="GO:0000976">
    <property type="term" value="F:transcription cis-regulatory region binding"/>
    <property type="evidence" value="ECO:0007669"/>
    <property type="project" value="TreeGrafter"/>
</dbReference>
<dbReference type="Proteomes" id="UP000298050">
    <property type="component" value="Unassembled WGS sequence"/>
</dbReference>
<sequence length="207" mass="22517">MSETPAVYTASRSSANRQHAILMAALACFNERGIEGAAIGEIGRRAGASVGSMYHHFGSKEGIALALLAEGLHSSTRLLEEKLATAQSAREGVTACVIAILEWVRDNPEWARFIYTVTSTRLWQGDHPELHAVNARNAELMATYFGPYLACGELRALPTQCLPSLVLGPAHDYARRWLNGQVEGDIEAHAEVFAEAAWRVVSNVDQT</sequence>
<dbReference type="PANTHER" id="PTHR30055">
    <property type="entry name" value="HTH-TYPE TRANSCRIPTIONAL REGULATOR RUTR"/>
    <property type="match status" value="1"/>
</dbReference>
<proteinExistence type="predicted"/>
<feature type="domain" description="HTH tetR-type" evidence="3">
    <location>
        <begin position="15"/>
        <end position="75"/>
    </location>
</feature>
<protein>
    <submittedName>
        <fullName evidence="4">TetR/AcrR family transcriptional regulator</fullName>
    </submittedName>
</protein>
<name>A0A4Z0LUL4_9GAMM</name>
<gene>
    <name evidence="4" type="ORF">E4634_20435</name>
</gene>